<gene>
    <name evidence="1" type="ORF">SAMN05660206_1034</name>
</gene>
<dbReference type="Pfam" id="PF10604">
    <property type="entry name" value="Polyketide_cyc2"/>
    <property type="match status" value="1"/>
</dbReference>
<evidence type="ECO:0000313" key="2">
    <source>
        <dbReference type="Proteomes" id="UP000198785"/>
    </source>
</evidence>
<evidence type="ECO:0000313" key="1">
    <source>
        <dbReference type="EMBL" id="SFS58284.1"/>
    </source>
</evidence>
<protein>
    <recommendedName>
        <fullName evidence="3">Polyketide cyclase / dehydrase and lipid transport</fullName>
    </recommendedName>
</protein>
<dbReference type="SUPFAM" id="SSF55961">
    <property type="entry name" value="Bet v1-like"/>
    <property type="match status" value="1"/>
</dbReference>
<dbReference type="PANTHER" id="PTHR36166:SF1">
    <property type="entry name" value="SRPBCC DOMAIN-CONTAINING PROTEIN"/>
    <property type="match status" value="1"/>
</dbReference>
<dbReference type="PANTHER" id="PTHR36166">
    <property type="entry name" value="CHROMOSOME 9, WHOLE GENOME SHOTGUN SEQUENCE"/>
    <property type="match status" value="1"/>
</dbReference>
<proteinExistence type="predicted"/>
<name>A0A1I6R0U2_9SPHI</name>
<dbReference type="Gene3D" id="3.30.530.20">
    <property type="match status" value="1"/>
</dbReference>
<dbReference type="Proteomes" id="UP000198785">
    <property type="component" value="Unassembled WGS sequence"/>
</dbReference>
<dbReference type="InterPro" id="IPR023393">
    <property type="entry name" value="START-like_dom_sf"/>
</dbReference>
<reference evidence="1 2" key="1">
    <citation type="submission" date="2016-10" db="EMBL/GenBank/DDBJ databases">
        <authorList>
            <person name="de Groot N.N."/>
        </authorList>
    </citation>
    <scope>NUCLEOTIDE SEQUENCE [LARGE SCALE GENOMIC DNA]</scope>
    <source>
        <strain evidence="1 2">DSM 22789</strain>
    </source>
</reference>
<organism evidence="1 2">
    <name type="scientific">Sphingobacterium wenxiniae</name>
    <dbReference type="NCBI Taxonomy" id="683125"/>
    <lineage>
        <taxon>Bacteria</taxon>
        <taxon>Pseudomonadati</taxon>
        <taxon>Bacteroidota</taxon>
        <taxon>Sphingobacteriia</taxon>
        <taxon>Sphingobacteriales</taxon>
        <taxon>Sphingobacteriaceae</taxon>
        <taxon>Sphingobacterium</taxon>
    </lineage>
</organism>
<dbReference type="CDD" id="cd07822">
    <property type="entry name" value="SRPBCC_4"/>
    <property type="match status" value="1"/>
</dbReference>
<evidence type="ECO:0008006" key="3">
    <source>
        <dbReference type="Google" id="ProtNLM"/>
    </source>
</evidence>
<accession>A0A1I6R0U2</accession>
<dbReference type="EMBL" id="FOZZ01000003">
    <property type="protein sequence ID" value="SFS58284.1"/>
    <property type="molecule type" value="Genomic_DNA"/>
</dbReference>
<dbReference type="STRING" id="683125.SAMN05660206_1034"/>
<keyword evidence="2" id="KW-1185">Reference proteome</keyword>
<dbReference type="AlphaFoldDB" id="A0A1I6R0U2"/>
<dbReference type="InterPro" id="IPR019587">
    <property type="entry name" value="Polyketide_cyclase/dehydratase"/>
</dbReference>
<sequence length="163" mass="18984">MIYIKLYAVFTRYLWYMKKVHIAFETIIEASVEQVWTVLSDFDCYPEWSPTVKRFSEQPQVGQSVKVRLEQPGGMGITMKPKILKLEPLSEIRWRGILGIKGLFDGEHYFLLEPLGKGQTRFIQGEYFSGLLVPFFRNMIEGNTSKGFKLFNNALKERAEAYK</sequence>